<proteinExistence type="predicted"/>
<dbReference type="AlphaFoldDB" id="A0A7V8FKB4"/>
<evidence type="ECO:0000259" key="1">
    <source>
        <dbReference type="Pfam" id="PF04965"/>
    </source>
</evidence>
<protein>
    <recommendedName>
        <fullName evidence="1">IraD/Gp25-like domain-containing protein</fullName>
    </recommendedName>
</protein>
<dbReference type="EMBL" id="WNDS01000001">
    <property type="protein sequence ID" value="KAF1017670.1"/>
    <property type="molecule type" value="Genomic_DNA"/>
</dbReference>
<gene>
    <name evidence="2" type="ORF">GAK31_00938</name>
</gene>
<dbReference type="SUPFAM" id="SSF160719">
    <property type="entry name" value="gpW/gp25-like"/>
    <property type="match status" value="1"/>
</dbReference>
<name>A0A7V8FKB4_STEMA</name>
<accession>A0A7V8FKB4</accession>
<dbReference type="InterPro" id="IPR007048">
    <property type="entry name" value="IraD/Gp25-like"/>
</dbReference>
<evidence type="ECO:0000313" key="2">
    <source>
        <dbReference type="EMBL" id="KAF1017670.1"/>
    </source>
</evidence>
<evidence type="ECO:0000313" key="3">
    <source>
        <dbReference type="Proteomes" id="UP000487117"/>
    </source>
</evidence>
<reference evidence="3" key="1">
    <citation type="journal article" date="2020" name="MBio">
        <title>Horizontal gene transfer to a defensive symbiont with a reduced genome amongst a multipartite beetle microbiome.</title>
        <authorList>
            <person name="Waterworth S.C."/>
            <person name="Florez L.V."/>
            <person name="Rees E.R."/>
            <person name="Hertweck C."/>
            <person name="Kaltenpoth M."/>
            <person name="Kwan J.C."/>
        </authorList>
    </citation>
    <scope>NUCLEOTIDE SEQUENCE [LARGE SCALE GENOMIC DNA]</scope>
</reference>
<dbReference type="Gene3D" id="3.10.450.40">
    <property type="match status" value="1"/>
</dbReference>
<feature type="domain" description="IraD/Gp25-like" evidence="1">
    <location>
        <begin position="1"/>
        <end position="62"/>
    </location>
</feature>
<dbReference type="Proteomes" id="UP000487117">
    <property type="component" value="Unassembled WGS sequence"/>
</dbReference>
<comment type="caution">
    <text evidence="2">The sequence shown here is derived from an EMBL/GenBank/DDBJ whole genome shotgun (WGS) entry which is preliminary data.</text>
</comment>
<sequence>MRRDYGSRLFELTDMPFNRSTALDFVAATVDALARWEPRFRVTKVVPTADAEGRFSISVQGQYLPDGVEIFIDGIVVK</sequence>
<organism evidence="2 3">
    <name type="scientific">Stenotrophomonas maltophilia</name>
    <name type="common">Pseudomonas maltophilia</name>
    <name type="synonym">Xanthomonas maltophilia</name>
    <dbReference type="NCBI Taxonomy" id="40324"/>
    <lineage>
        <taxon>Bacteria</taxon>
        <taxon>Pseudomonadati</taxon>
        <taxon>Pseudomonadota</taxon>
        <taxon>Gammaproteobacteria</taxon>
        <taxon>Lysobacterales</taxon>
        <taxon>Lysobacteraceae</taxon>
        <taxon>Stenotrophomonas</taxon>
        <taxon>Stenotrophomonas maltophilia group</taxon>
    </lineage>
</organism>
<dbReference type="Pfam" id="PF04965">
    <property type="entry name" value="GPW_gp25"/>
    <property type="match status" value="1"/>
</dbReference>